<dbReference type="Proteomes" id="UP000621540">
    <property type="component" value="Unassembled WGS sequence"/>
</dbReference>
<dbReference type="Gene3D" id="3.40.640.10">
    <property type="entry name" value="Type I PLP-dependent aspartate aminotransferase-like (Major domain)"/>
    <property type="match status" value="1"/>
</dbReference>
<protein>
    <submittedName>
        <fullName evidence="2">Aminotransferase class I/II-fold pyridoxal phosphate-dependent enzyme</fullName>
    </submittedName>
</protein>
<evidence type="ECO:0000313" key="3">
    <source>
        <dbReference type="Proteomes" id="UP000621540"/>
    </source>
</evidence>
<keyword evidence="2" id="KW-0808">Transferase</keyword>
<dbReference type="GO" id="GO:0008483">
    <property type="term" value="F:transaminase activity"/>
    <property type="evidence" value="ECO:0007669"/>
    <property type="project" value="UniProtKB-KW"/>
</dbReference>
<dbReference type="InterPro" id="IPR024551">
    <property type="entry name" value="AspAT_Ic"/>
</dbReference>
<reference evidence="2 3" key="1">
    <citation type="submission" date="2020-08" db="EMBL/GenBank/DDBJ databases">
        <title>Genome public.</title>
        <authorList>
            <person name="Liu C."/>
            <person name="Sun Q."/>
        </authorList>
    </citation>
    <scope>NUCLEOTIDE SEQUENCE [LARGE SCALE GENOMIC DNA]</scope>
    <source>
        <strain evidence="2 3">BX0805</strain>
    </source>
</reference>
<accession>A0ABR7ICP8</accession>
<evidence type="ECO:0000313" key="2">
    <source>
        <dbReference type="EMBL" id="MBC5754549.1"/>
    </source>
</evidence>
<sequence>MDYSAMKTEEQKKEQEKCLAEYRKYQELGLSLDLSRGKPSAEQLALSMGILDSLKSTSVLHTQNGTDCRNYGGLDGIEEAKDLMRKMLGTKQTNVMVLGNSSLTIMFLLFNHAMLDGLLGETPMCMQKKRKFLCPAPGYDRHFGMTEYFGFELVTVPMKEDGPDMDVVEKLVASDETIKGIWCVPKYQNPTGVVFSEEVVKRFAALKPKAKDFRIFWDNAYCIHDLYKEEHEIPDLLDLAEKEGNGDMVYEFCSTSKVAFPGDGIAAFATSPANMIAFKNYLKQGTIGPDKINQLRQVRYFHSIGEIKKHMKKQADIMRPKFEMVERILEEELGSAKIASWTNPRGGYFISFDTMEGCAKRTIELCRDAGVKFTPAGATFPYGKDPKDSNIRIAPSFASAEEIEMATKIFAVSVKLATLEKLSANS</sequence>
<dbReference type="Gene3D" id="3.90.1150.10">
    <property type="entry name" value="Aspartate Aminotransferase, domain 1"/>
    <property type="match status" value="1"/>
</dbReference>
<keyword evidence="3" id="KW-1185">Reference proteome</keyword>
<dbReference type="InterPro" id="IPR015422">
    <property type="entry name" value="PyrdxlP-dep_Trfase_small"/>
</dbReference>
<dbReference type="PANTHER" id="PTHR43799">
    <property type="entry name" value="AMINOTRANSFERASE, PUTATIVE-RELATED"/>
    <property type="match status" value="1"/>
</dbReference>
<dbReference type="Pfam" id="PF12897">
    <property type="entry name" value="Asp_aminotransf"/>
    <property type="match status" value="1"/>
</dbReference>
<organism evidence="2 3">
    <name type="scientific">Roseburia yibonii</name>
    <dbReference type="NCBI Taxonomy" id="2763063"/>
    <lineage>
        <taxon>Bacteria</taxon>
        <taxon>Bacillati</taxon>
        <taxon>Bacillota</taxon>
        <taxon>Clostridia</taxon>
        <taxon>Lachnospirales</taxon>
        <taxon>Lachnospiraceae</taxon>
        <taxon>Roseburia</taxon>
    </lineage>
</organism>
<dbReference type="InterPro" id="IPR015424">
    <property type="entry name" value="PyrdxlP-dep_Trfase"/>
</dbReference>
<keyword evidence="2" id="KW-0032">Aminotransferase</keyword>
<dbReference type="RefSeq" id="WP_186982514.1">
    <property type="nucleotide sequence ID" value="NZ_JACOQH010000008.1"/>
</dbReference>
<name>A0ABR7ICP8_9FIRM</name>
<keyword evidence="1" id="KW-1133">Transmembrane helix</keyword>
<dbReference type="EMBL" id="JACOQH010000008">
    <property type="protein sequence ID" value="MBC5754549.1"/>
    <property type="molecule type" value="Genomic_DNA"/>
</dbReference>
<dbReference type="SUPFAM" id="SSF53383">
    <property type="entry name" value="PLP-dependent transferases"/>
    <property type="match status" value="1"/>
</dbReference>
<feature type="transmembrane region" description="Helical" evidence="1">
    <location>
        <begin position="95"/>
        <end position="115"/>
    </location>
</feature>
<dbReference type="CDD" id="cd00609">
    <property type="entry name" value="AAT_like"/>
    <property type="match status" value="1"/>
</dbReference>
<evidence type="ECO:0000256" key="1">
    <source>
        <dbReference type="SAM" id="Phobius"/>
    </source>
</evidence>
<comment type="caution">
    <text evidence="2">The sequence shown here is derived from an EMBL/GenBank/DDBJ whole genome shotgun (WGS) entry which is preliminary data.</text>
</comment>
<keyword evidence="1" id="KW-0812">Transmembrane</keyword>
<dbReference type="PANTHER" id="PTHR43799:SF1">
    <property type="entry name" value="ASPARTATE AMINOTRANSFERASE"/>
    <property type="match status" value="1"/>
</dbReference>
<keyword evidence="1" id="KW-0472">Membrane</keyword>
<dbReference type="InterPro" id="IPR015421">
    <property type="entry name" value="PyrdxlP-dep_Trfase_major"/>
</dbReference>
<gene>
    <name evidence="2" type="ORF">H8Z76_11080</name>
</gene>
<proteinExistence type="predicted"/>